<organism evidence="2 3">
    <name type="scientific">Vibrio variabilis</name>
    <dbReference type="NCBI Taxonomy" id="990271"/>
    <lineage>
        <taxon>Bacteria</taxon>
        <taxon>Pseudomonadati</taxon>
        <taxon>Pseudomonadota</taxon>
        <taxon>Gammaproteobacteria</taxon>
        <taxon>Vibrionales</taxon>
        <taxon>Vibrionaceae</taxon>
        <taxon>Vibrio</taxon>
    </lineage>
</organism>
<protein>
    <recommendedName>
        <fullName evidence="1">Phage tail fibre protein N-terminal domain-containing protein</fullName>
    </recommendedName>
</protein>
<name>A0ABQ0JR55_9VIBR</name>
<dbReference type="InterPro" id="IPR022225">
    <property type="entry name" value="Phage_tail_fibre_N"/>
</dbReference>
<dbReference type="Proteomes" id="UP000029223">
    <property type="component" value="Unassembled WGS sequence"/>
</dbReference>
<proteinExistence type="predicted"/>
<evidence type="ECO:0000259" key="1">
    <source>
        <dbReference type="Pfam" id="PF12571"/>
    </source>
</evidence>
<feature type="domain" description="Phage tail fibre protein N-terminal" evidence="1">
    <location>
        <begin position="2"/>
        <end position="79"/>
    </location>
</feature>
<comment type="caution">
    <text evidence="2">The sequence shown here is derived from an EMBL/GenBank/DDBJ whole genome shotgun (WGS) entry which is preliminary data.</text>
</comment>
<accession>A0ABQ0JR55</accession>
<dbReference type="Pfam" id="PF12571">
    <property type="entry name" value="Phage_tail_fib"/>
    <property type="match status" value="1"/>
</dbReference>
<gene>
    <name evidence="2" type="ORF">JCM19239_1357</name>
</gene>
<reference evidence="3" key="1">
    <citation type="submission" date="2014-09" db="EMBL/GenBank/DDBJ databases">
        <title>Vibrio variabilis JCM 19239. (C206) whole genome shotgun sequence.</title>
        <authorList>
            <person name="Sawabe T."/>
            <person name="Meirelles P."/>
            <person name="Nakanishi M."/>
            <person name="Sayaka M."/>
            <person name="Hattori M."/>
            <person name="Ohkuma M."/>
        </authorList>
    </citation>
    <scope>NUCLEOTIDE SEQUENCE [LARGE SCALE GENOMIC DNA]</scope>
    <source>
        <strain evidence="3">JCM 19239</strain>
    </source>
</reference>
<keyword evidence="3" id="KW-1185">Reference proteome</keyword>
<sequence length="81" mass="8831">MADAIANGTQVNLTEMAVGDANGAHYDPDGTETALRNERYRNVIEQSGVGHQHQVMTQMTIPVEHGGFFIREAGLFDDEAI</sequence>
<dbReference type="EMBL" id="BBMS01000141">
    <property type="protein sequence ID" value="GAL31233.1"/>
    <property type="molecule type" value="Genomic_DNA"/>
</dbReference>
<evidence type="ECO:0000313" key="3">
    <source>
        <dbReference type="Proteomes" id="UP000029223"/>
    </source>
</evidence>
<evidence type="ECO:0000313" key="2">
    <source>
        <dbReference type="EMBL" id="GAL31233.1"/>
    </source>
</evidence>